<evidence type="ECO:0000313" key="1">
    <source>
        <dbReference type="EMBL" id="CAZ79767.1"/>
    </source>
</evidence>
<sequence length="72" mass="7528">MALFSCGVAGALCGAKTVDGGGAWCVGDVDTPTRTVELDVLIGALFHLDNLYLIWRCSLVWPLLGGSRGSQC</sequence>
<dbReference type="AlphaFoldDB" id="D5G5H4"/>
<proteinExistence type="predicted"/>
<dbReference type="InParanoid" id="D5G5H4"/>
<organism evidence="1 2">
    <name type="scientific">Tuber melanosporum (strain Mel28)</name>
    <name type="common">Perigord black truffle</name>
    <dbReference type="NCBI Taxonomy" id="656061"/>
    <lineage>
        <taxon>Eukaryota</taxon>
        <taxon>Fungi</taxon>
        <taxon>Dikarya</taxon>
        <taxon>Ascomycota</taxon>
        <taxon>Pezizomycotina</taxon>
        <taxon>Pezizomycetes</taxon>
        <taxon>Pezizales</taxon>
        <taxon>Tuberaceae</taxon>
        <taxon>Tuber</taxon>
    </lineage>
</organism>
<dbReference type="GeneID" id="9183753"/>
<gene>
    <name evidence="1" type="ORF">GSTUM_00004336001</name>
</gene>
<dbReference type="EMBL" id="FN429998">
    <property type="protein sequence ID" value="CAZ79767.1"/>
    <property type="molecule type" value="Genomic_DNA"/>
</dbReference>
<accession>D5G5H4</accession>
<evidence type="ECO:0000313" key="2">
    <source>
        <dbReference type="Proteomes" id="UP000006911"/>
    </source>
</evidence>
<dbReference type="Proteomes" id="UP000006911">
    <property type="component" value="Unassembled WGS sequence"/>
</dbReference>
<name>D5G5H4_TUBMM</name>
<keyword evidence="2" id="KW-1185">Reference proteome</keyword>
<reference evidence="1 2" key="1">
    <citation type="journal article" date="2010" name="Nature">
        <title>Perigord black truffle genome uncovers evolutionary origins and mechanisms of symbiosis.</title>
        <authorList>
            <person name="Martin F."/>
            <person name="Kohler A."/>
            <person name="Murat C."/>
            <person name="Balestrini R."/>
            <person name="Coutinho P.M."/>
            <person name="Jaillon O."/>
            <person name="Montanini B."/>
            <person name="Morin E."/>
            <person name="Noel B."/>
            <person name="Percudani R."/>
            <person name="Porcel B."/>
            <person name="Rubini A."/>
            <person name="Amicucci A."/>
            <person name="Amselem J."/>
            <person name="Anthouard V."/>
            <person name="Arcioni S."/>
            <person name="Artiguenave F."/>
            <person name="Aury J.M."/>
            <person name="Ballario P."/>
            <person name="Bolchi A."/>
            <person name="Brenna A."/>
            <person name="Brun A."/>
            <person name="Buee M."/>
            <person name="Cantarel B."/>
            <person name="Chevalier G."/>
            <person name="Couloux A."/>
            <person name="Da Silva C."/>
            <person name="Denoeud F."/>
            <person name="Duplessis S."/>
            <person name="Ghignone S."/>
            <person name="Hilselberger B."/>
            <person name="Iotti M."/>
            <person name="Marcais B."/>
            <person name="Mello A."/>
            <person name="Miranda M."/>
            <person name="Pacioni G."/>
            <person name="Quesneville H."/>
            <person name="Riccioni C."/>
            <person name="Ruotolo R."/>
            <person name="Splivallo R."/>
            <person name="Stocchi V."/>
            <person name="Tisserant E."/>
            <person name="Viscomi A.R."/>
            <person name="Zambonelli A."/>
            <person name="Zampieri E."/>
            <person name="Henrissat B."/>
            <person name="Lebrun M.H."/>
            <person name="Paolocci F."/>
            <person name="Bonfante P."/>
            <person name="Ottonello S."/>
            <person name="Wincker P."/>
        </authorList>
    </citation>
    <scope>NUCLEOTIDE SEQUENCE [LARGE SCALE GENOMIC DNA]</scope>
    <source>
        <strain evidence="1 2">Mel28</strain>
    </source>
</reference>
<dbReference type="KEGG" id="tml:GSTUM_00004336001"/>
<protein>
    <submittedName>
        <fullName evidence="1">(Perigord truffle) hypothetical protein</fullName>
    </submittedName>
</protein>
<dbReference type="HOGENOM" id="CLU_2724037_0_0_1"/>
<dbReference type="RefSeq" id="XP_002835610.1">
    <property type="nucleotide sequence ID" value="XM_002835564.1"/>
</dbReference>